<evidence type="ECO:0000313" key="2">
    <source>
        <dbReference type="Proteomes" id="UP001143856"/>
    </source>
</evidence>
<keyword evidence="2" id="KW-1185">Reference proteome</keyword>
<comment type="caution">
    <text evidence="1">The sequence shown here is derived from an EMBL/GenBank/DDBJ whole genome shotgun (WGS) entry which is preliminary data.</text>
</comment>
<name>A0ACC1PEQ7_9PEZI</name>
<reference evidence="1" key="1">
    <citation type="submission" date="2022-10" db="EMBL/GenBank/DDBJ databases">
        <title>Genome Sequence of Xylaria curta.</title>
        <authorList>
            <person name="Buettner E."/>
        </authorList>
    </citation>
    <scope>NUCLEOTIDE SEQUENCE</scope>
    <source>
        <strain evidence="1">Babe10</strain>
    </source>
</reference>
<proteinExistence type="predicted"/>
<organism evidence="1 2">
    <name type="scientific">Xylaria curta</name>
    <dbReference type="NCBI Taxonomy" id="42375"/>
    <lineage>
        <taxon>Eukaryota</taxon>
        <taxon>Fungi</taxon>
        <taxon>Dikarya</taxon>
        <taxon>Ascomycota</taxon>
        <taxon>Pezizomycotina</taxon>
        <taxon>Sordariomycetes</taxon>
        <taxon>Xylariomycetidae</taxon>
        <taxon>Xylariales</taxon>
        <taxon>Xylariaceae</taxon>
        <taxon>Xylaria</taxon>
    </lineage>
</organism>
<protein>
    <submittedName>
        <fullName evidence="1">Uncharacterized protein</fullName>
    </submittedName>
</protein>
<evidence type="ECO:0000313" key="1">
    <source>
        <dbReference type="EMBL" id="KAJ2990720.1"/>
    </source>
</evidence>
<dbReference type="EMBL" id="JAPDGR010000389">
    <property type="protein sequence ID" value="KAJ2990720.1"/>
    <property type="molecule type" value="Genomic_DNA"/>
</dbReference>
<accession>A0ACC1PEQ7</accession>
<gene>
    <name evidence="1" type="ORF">NUW58_g2811</name>
</gene>
<dbReference type="Proteomes" id="UP001143856">
    <property type="component" value="Unassembled WGS sequence"/>
</dbReference>
<sequence length="1155" mass="130903">MASLKSSHQRQKARLRRVRHIINLIEETKNGGHLSGMEAIQKQLFPKDYTELLAQVDERDSDFQHYFNHHLRYEYRESRRGNSQFVIYILSAFRVSIQASIDYAVMSWMETVKHDGGNAAEVKTTAGRVRSTRDANIRMGNKLLRPDSSFRYRGYKGHPSIVFEIAWSQSTADLKKKAVELIHESAGQIRTVVGFDFSETYNIWPMIRDRIGTKNLPNRGPATAFIWRAMEIFDSHCREHAEIQARLKRSGGRTYGARYDPKQTSSQSSSQGTLQTQKETDSVPVPHPTGSPPKPSKQPPESRRTNLVGLDKRVHSIIESFPPHDGDGVEAPWPAAAEFKCKDCDFKFRTEKERDEHYLSRYCHGADVLFYSVVTDKSQPRGYRVEKKTMALDGIKFPSLFQCQKCDSIFPTEEEKEKHQKTHPVTPSECLHCGKMFSTEYELDEHYGWHDDMEYRHKIETLEQQTIFTDEVVQLAHGIEMIPFPFPPGNYNNLKPRSDGELVGVSFISAEDIGRLVAPNGYIEEMQSHYLSIPSGLDEDTVKKSLETVPAVGVTQTKPDQGALNVTRQYDIPQKGPESDKTPVQRLIIAAHGRPGFAQMNDVSGRKRWVTGEALGHILNAMNEVPGVRAYFEAADRLESRGEIRQAMNIWVKALEALMGRDAGADEERKFLILMKIALLAQTTGLPDSAIEYYLRALDLSVKIYGKDGINNFQIINELAVLFENQGMVKEAAHLYRRSLLGRTKVNGASHADTLMTTQELGNVCQKLGNVEAARSLLEQAYIGYENLEEKQERMTMMTLNNLAATYGGIGMKHEAVALLESAIPRTRDSLGTGDQVTCYAICNLLQYTEGSRVSDEVWGVINDIQENMTDHGSVAIQCVADRLALHRRLGEAEGMYRKLYDWRRVHFGSSDPETIHALYSLARCLDFLQRPEKAEEAFKELARLTASSLENRQLNLMATQEVARLNDQRNRLQNEMISWGCQIIHFCSSDCERSSQGHKPCYPTVTPAQSISTIKQPIQANRSPKLLSSEAFYVDPTCFAPVRIRKDPSKLVVYSFNPDIDIRVAIADTGPVAWKTPAELGMTYLYANEDSDPFYILITPGEQMLLAAKSEWRKTTGANVEIDFPTLEMIEYLQSEEPREVRMEMAFIMLVWEM</sequence>